<comment type="caution">
    <text evidence="8">The sequence shown here is derived from an EMBL/GenBank/DDBJ whole genome shotgun (WGS) entry which is preliminary data.</text>
</comment>
<keyword evidence="11" id="KW-1185">Reference proteome</keyword>
<feature type="domain" description="HTH rpiR-type" evidence="4">
    <location>
        <begin position="1"/>
        <end position="77"/>
    </location>
</feature>
<keyword evidence="1" id="KW-0805">Transcription regulation</keyword>
<dbReference type="InterPro" id="IPR000281">
    <property type="entry name" value="HTH_RpiR"/>
</dbReference>
<dbReference type="Gene3D" id="1.10.10.10">
    <property type="entry name" value="Winged helix-like DNA-binding domain superfamily/Winged helix DNA-binding domain"/>
    <property type="match status" value="1"/>
</dbReference>
<dbReference type="GO" id="GO:1901135">
    <property type="term" value="P:carbohydrate derivative metabolic process"/>
    <property type="evidence" value="ECO:0007669"/>
    <property type="project" value="InterPro"/>
</dbReference>
<dbReference type="EMBL" id="ALNK01000005">
    <property type="protein sequence ID" value="EJU24557.1"/>
    <property type="molecule type" value="Genomic_DNA"/>
</dbReference>
<dbReference type="RefSeq" id="WP_009525223.1">
    <property type="nucleotide sequence ID" value="NZ_ALNK01000005.1"/>
</dbReference>
<dbReference type="GO" id="GO:0003677">
    <property type="term" value="F:DNA binding"/>
    <property type="evidence" value="ECO:0007669"/>
    <property type="project" value="UniProtKB-KW"/>
</dbReference>
<dbReference type="PROSITE" id="PS51071">
    <property type="entry name" value="HTH_RPIR"/>
    <property type="match status" value="1"/>
</dbReference>
<keyword evidence="2" id="KW-0238">DNA-binding</keyword>
<dbReference type="PANTHER" id="PTHR30514">
    <property type="entry name" value="GLUCOKINASE"/>
    <property type="match status" value="1"/>
</dbReference>
<evidence type="ECO:0000313" key="9">
    <source>
        <dbReference type="EMBL" id="EJU24557.1"/>
    </source>
</evidence>
<dbReference type="InterPro" id="IPR036388">
    <property type="entry name" value="WH-like_DNA-bd_sf"/>
</dbReference>
<reference evidence="7 13" key="3">
    <citation type="submission" date="2012-05" db="EMBL/GenBank/DDBJ databases">
        <title>The Genome Sequence of Eubacteriaceae bacterium CM2.</title>
        <authorList>
            <consortium name="The Broad Institute Genome Sequencing Platform"/>
            <person name="Earl A."/>
            <person name="Ward D."/>
            <person name="Feldgarden M."/>
            <person name="Gevers D."/>
            <person name="Sizova M."/>
            <person name="Hazen A."/>
            <person name="Epstein S."/>
            <person name="Walker B."/>
            <person name="Young S.K."/>
            <person name="Zeng Q."/>
            <person name="Gargeya S."/>
            <person name="Fitzgerald M."/>
            <person name="Haas B."/>
            <person name="Abouelleil A."/>
            <person name="Alvarado L."/>
            <person name="Arachchi H.M."/>
            <person name="Berlin A."/>
            <person name="Chapman S.B."/>
            <person name="Goldberg J."/>
            <person name="Griggs A."/>
            <person name="Gujja S."/>
            <person name="Hansen M."/>
            <person name="Howarth C."/>
            <person name="Imamovic A."/>
            <person name="Larimer J."/>
            <person name="McCowen C."/>
            <person name="Montmayeur A."/>
            <person name="Murphy C."/>
            <person name="Neiman D."/>
            <person name="Pearson M."/>
            <person name="Priest M."/>
            <person name="Roberts A."/>
            <person name="Saif S."/>
            <person name="Shea T."/>
            <person name="Sisk P."/>
            <person name="Sykes S."/>
            <person name="Wortman J."/>
            <person name="Nusbaum C."/>
            <person name="Birren B."/>
        </authorList>
    </citation>
    <scope>NUCLEOTIDE SEQUENCE [LARGE SCALE GENOMIC DNA]</scope>
    <source>
        <strain evidence="7 13">CM2</strain>
    </source>
</reference>
<evidence type="ECO:0000259" key="4">
    <source>
        <dbReference type="PROSITE" id="PS51071"/>
    </source>
</evidence>
<organism evidence="8 10">
    <name type="scientific">Peptoanaerobacter stomatis</name>
    <dbReference type="NCBI Taxonomy" id="796937"/>
    <lineage>
        <taxon>Bacteria</taxon>
        <taxon>Bacillati</taxon>
        <taxon>Bacillota</taxon>
        <taxon>Clostridia</taxon>
        <taxon>Peptostreptococcales</taxon>
        <taxon>Filifactoraceae</taxon>
        <taxon>Peptoanaerobacter</taxon>
    </lineage>
</organism>
<evidence type="ECO:0000313" key="13">
    <source>
        <dbReference type="Proteomes" id="UP000017818"/>
    </source>
</evidence>
<reference evidence="9 11" key="4">
    <citation type="submission" date="2012-07" db="EMBL/GenBank/DDBJ databases">
        <authorList>
            <person name="Durkin A.S."/>
            <person name="McCorrison J."/>
            <person name="Torralba M."/>
            <person name="Gillis M."/>
            <person name="Methe B."/>
            <person name="Sutton G."/>
            <person name="Nelson K.E."/>
        </authorList>
    </citation>
    <scope>NUCLEOTIDE SEQUENCE [LARGE SCALE GENOMIC DNA]</scope>
    <source>
        <strain evidence="9 11">OBRC8</strain>
    </source>
</reference>
<dbReference type="Gene3D" id="3.40.50.10490">
    <property type="entry name" value="Glucose-6-phosphate isomerase like protein, domain 1"/>
    <property type="match status" value="1"/>
</dbReference>
<evidence type="ECO:0000256" key="2">
    <source>
        <dbReference type="ARBA" id="ARBA00023125"/>
    </source>
</evidence>
<dbReference type="EMBL" id="AFZG01000014">
    <property type="protein sequence ID" value="EHL19870.1"/>
    <property type="molecule type" value="Genomic_DNA"/>
</dbReference>
<name>G9XB36_9FIRM</name>
<dbReference type="SUPFAM" id="SSF53697">
    <property type="entry name" value="SIS domain"/>
    <property type="match status" value="1"/>
</dbReference>
<protein>
    <submittedName>
        <fullName evidence="9">Transcriptional regulator, RpiR family</fullName>
    </submittedName>
</protein>
<dbReference type="HOGENOM" id="CLU_055769_0_3_9"/>
<evidence type="ECO:0000313" key="7">
    <source>
        <dbReference type="EMBL" id="EHL18020.1"/>
    </source>
</evidence>
<accession>V9HUX6</accession>
<dbReference type="GO" id="GO:0097367">
    <property type="term" value="F:carbohydrate derivative binding"/>
    <property type="evidence" value="ECO:0007669"/>
    <property type="project" value="InterPro"/>
</dbReference>
<accession>G9X3N1</accession>
<proteinExistence type="predicted"/>
<evidence type="ECO:0000313" key="11">
    <source>
        <dbReference type="Proteomes" id="UP000005244"/>
    </source>
</evidence>
<dbReference type="OrthoDB" id="3684496at2"/>
<dbReference type="EMBL" id="AFZE01000058">
    <property type="protein sequence ID" value="EHL09996.1"/>
    <property type="molecule type" value="Genomic_DNA"/>
</dbReference>
<dbReference type="Proteomes" id="UP000017818">
    <property type="component" value="Unassembled WGS sequence"/>
</dbReference>
<dbReference type="InterPro" id="IPR047640">
    <property type="entry name" value="RpiR-like"/>
</dbReference>
<evidence type="ECO:0000256" key="1">
    <source>
        <dbReference type="ARBA" id="ARBA00023015"/>
    </source>
</evidence>
<dbReference type="Proteomes" id="UP000005244">
    <property type="component" value="Unassembled WGS sequence"/>
</dbReference>
<dbReference type="Pfam" id="PF01380">
    <property type="entry name" value="SIS"/>
    <property type="match status" value="1"/>
</dbReference>
<gene>
    <name evidence="9" type="ORF">HMPREF1143_1277</name>
    <name evidence="8" type="ORF">HMPREF9628_01203</name>
    <name evidence="6" type="ORF">HMPREF9629_00988</name>
    <name evidence="7" type="ORF">HMPREF9630_01276</name>
</gene>
<dbReference type="SUPFAM" id="SSF46689">
    <property type="entry name" value="Homeodomain-like"/>
    <property type="match status" value="1"/>
</dbReference>
<reference evidence="8 10" key="2">
    <citation type="submission" date="2011-08" db="EMBL/GenBank/DDBJ databases">
        <title>The Genome Sequence of Eubacteriaceae bacterium CM5.</title>
        <authorList>
            <consortium name="The Broad Institute Genome Sequencing Platform"/>
            <person name="Earl A."/>
            <person name="Ward D."/>
            <person name="Feldgarden M."/>
            <person name="Gevers D."/>
            <person name="Sizova M."/>
            <person name="Hazen A."/>
            <person name="Epstein S."/>
            <person name="Young S.K."/>
            <person name="Zeng Q."/>
            <person name="Gargeya S."/>
            <person name="Fitzgerald M."/>
            <person name="Haas B."/>
            <person name="Abouelleil A."/>
            <person name="Alvarado L."/>
            <person name="Arachchi H.M."/>
            <person name="Berlin A."/>
            <person name="Brown A."/>
            <person name="Chapman S.B."/>
            <person name="Chen Z."/>
            <person name="Dunbar C."/>
            <person name="Freedman E."/>
            <person name="Gearin G."/>
            <person name="Gellesch M."/>
            <person name="Goldberg J."/>
            <person name="Griggs A."/>
            <person name="Gujja S."/>
            <person name="Heiman D."/>
            <person name="Howarth C."/>
            <person name="Larson L."/>
            <person name="Lui A."/>
            <person name="MacDonald P.J.P."/>
            <person name="Montmayeur A."/>
            <person name="Murphy C."/>
            <person name="Neiman D."/>
            <person name="Pearson M."/>
            <person name="Priest M."/>
            <person name="Roberts A."/>
            <person name="Saif S."/>
            <person name="Shea T."/>
            <person name="Shenoy N."/>
            <person name="Sisk P."/>
            <person name="Stolte C."/>
            <person name="Sykes S."/>
            <person name="Wortman J."/>
            <person name="Nusbaum C."/>
            <person name="Birren B."/>
        </authorList>
    </citation>
    <scope>NUCLEOTIDE SEQUENCE [LARGE SCALE GENOMIC DNA]</scope>
    <source>
        <strain evidence="8 10">CM5</strain>
    </source>
</reference>
<dbReference type="GO" id="GO:0003700">
    <property type="term" value="F:DNA-binding transcription factor activity"/>
    <property type="evidence" value="ECO:0007669"/>
    <property type="project" value="InterPro"/>
</dbReference>
<dbReference type="PANTHER" id="PTHR30514:SF1">
    <property type="entry name" value="HTH-TYPE TRANSCRIPTIONAL REGULATOR HEXR-RELATED"/>
    <property type="match status" value="1"/>
</dbReference>
<dbReference type="InterPro" id="IPR046348">
    <property type="entry name" value="SIS_dom_sf"/>
</dbReference>
<dbReference type="CDD" id="cd05013">
    <property type="entry name" value="SIS_RpiR"/>
    <property type="match status" value="1"/>
</dbReference>
<feature type="domain" description="SIS" evidence="5">
    <location>
        <begin position="112"/>
        <end position="252"/>
    </location>
</feature>
<accession>G9XB36</accession>
<dbReference type="Pfam" id="PF01418">
    <property type="entry name" value="HTH_6"/>
    <property type="match status" value="1"/>
</dbReference>
<evidence type="ECO:0000313" key="12">
    <source>
        <dbReference type="Proteomes" id="UP000006437"/>
    </source>
</evidence>
<evidence type="ECO:0000313" key="10">
    <source>
        <dbReference type="Proteomes" id="UP000003379"/>
    </source>
</evidence>
<dbReference type="Proteomes" id="UP000006437">
    <property type="component" value="Unassembled WGS sequence"/>
</dbReference>
<reference evidence="6 12" key="1">
    <citation type="submission" date="2011-08" db="EMBL/GenBank/DDBJ databases">
        <title>The Genome Sequence of Eubacteriaceae bacterium ACC19a.</title>
        <authorList>
            <consortium name="The Broad Institute Genome Sequencing Platform"/>
            <person name="Earl A."/>
            <person name="Ward D."/>
            <person name="Feldgarden M."/>
            <person name="Gevers D."/>
            <person name="Sizova M."/>
            <person name="Hazen A."/>
            <person name="Epstein S."/>
            <person name="Young S.K."/>
            <person name="Zeng Q."/>
            <person name="Gargeya S."/>
            <person name="Fitzgerald M."/>
            <person name="Haas B."/>
            <person name="Abouelleil A."/>
            <person name="Alvarado L."/>
            <person name="Arachchi H.M."/>
            <person name="Berlin A."/>
            <person name="Brown A."/>
            <person name="Chapman S.B."/>
            <person name="Chen Z."/>
            <person name="Dunbar C."/>
            <person name="Freedman E."/>
            <person name="Gearin G."/>
            <person name="Gellesch M."/>
            <person name="Goldberg J."/>
            <person name="Griggs A."/>
            <person name="Gujja S."/>
            <person name="Heiman D."/>
            <person name="Howarth C."/>
            <person name="Larson L."/>
            <person name="Lui A."/>
            <person name="MacDonald P.J.P."/>
            <person name="Montmayeur A."/>
            <person name="Murphy C."/>
            <person name="Neiman D."/>
            <person name="Pearson M."/>
            <person name="Priest M."/>
            <person name="Roberts A."/>
            <person name="Saif S."/>
            <person name="Shea T."/>
            <person name="Shenoy N."/>
            <person name="Sisk P."/>
            <person name="Stolte C."/>
            <person name="Sykes S."/>
            <person name="Wortman J."/>
            <person name="Nusbaum C."/>
            <person name="Birren B."/>
        </authorList>
    </citation>
    <scope>NUCLEOTIDE SEQUENCE [LARGE SCALE GENOMIC DNA]</scope>
    <source>
        <strain evidence="6 12">ACC19a</strain>
    </source>
</reference>
<accession>J5WUT5</accession>
<dbReference type="InterPro" id="IPR009057">
    <property type="entry name" value="Homeodomain-like_sf"/>
</dbReference>
<evidence type="ECO:0000259" key="5">
    <source>
        <dbReference type="PROSITE" id="PS51464"/>
    </source>
</evidence>
<keyword evidence="3" id="KW-0804">Transcription</keyword>
<sequence>MNYNMLIDSYYPSLSKSEKKVANLIKKQGEKFIYQSIQEVAQDAKVGEATVLRFCRTIGFDGFRDMKLHIAKENTPIRAKRKDNYVEEIVRNFEDSIQETYSAIVQENLEKVASLIKKSDRVFLFGIGASANAVFDMCSRLLRYGKTVYTVTDSHYQMMNSAILDEKDLVIAFSISGVTEDIIDSIELAKKNNASLVVITNHILSPLASLGDICLLTAGKESPIDGGSLTGRVSQMLVTDLLCTTYALIDEDMSELMREKTANSVLRKSVEYKKKKK</sequence>
<dbReference type="AlphaFoldDB" id="G9XB36"/>
<dbReference type="InterPro" id="IPR035472">
    <property type="entry name" value="RpiR-like_SIS"/>
</dbReference>
<dbReference type="PROSITE" id="PS51464">
    <property type="entry name" value="SIS"/>
    <property type="match status" value="1"/>
</dbReference>
<dbReference type="Proteomes" id="UP000003379">
    <property type="component" value="Unassembled WGS sequence"/>
</dbReference>
<evidence type="ECO:0000313" key="8">
    <source>
        <dbReference type="EMBL" id="EHL19870.1"/>
    </source>
</evidence>
<dbReference type="InterPro" id="IPR001347">
    <property type="entry name" value="SIS_dom"/>
</dbReference>
<evidence type="ECO:0000256" key="3">
    <source>
        <dbReference type="ARBA" id="ARBA00023163"/>
    </source>
</evidence>
<evidence type="ECO:0000313" key="6">
    <source>
        <dbReference type="EMBL" id="EHL09996.1"/>
    </source>
</evidence>
<dbReference type="STRING" id="796937.HMPREF9630_01276"/>
<dbReference type="EMBL" id="AFZF02000010">
    <property type="protein sequence ID" value="EHL18020.1"/>
    <property type="molecule type" value="Genomic_DNA"/>
</dbReference>